<reference evidence="2" key="1">
    <citation type="submission" date="2017-09" db="EMBL/GenBank/DDBJ databases">
        <title>The Reconstruction of 2,631 Draft Metagenome-Assembled Genomes from the Global Oceans.</title>
        <authorList>
            <person name="Tully B.J."/>
            <person name="Graham E.D."/>
            <person name="Heidelberg J.F."/>
        </authorList>
    </citation>
    <scope>NUCLEOTIDE SEQUENCE [LARGE SCALE GENOMIC DNA]</scope>
</reference>
<protein>
    <submittedName>
        <fullName evidence="1">Uncharacterized protein</fullName>
    </submittedName>
</protein>
<dbReference type="Proteomes" id="UP000226525">
    <property type="component" value="Unassembled WGS sequence"/>
</dbReference>
<dbReference type="Gene3D" id="3.40.50.1820">
    <property type="entry name" value="alpha/beta hydrolase"/>
    <property type="match status" value="1"/>
</dbReference>
<evidence type="ECO:0000313" key="2">
    <source>
        <dbReference type="Proteomes" id="UP000226525"/>
    </source>
</evidence>
<dbReference type="InterPro" id="IPR029058">
    <property type="entry name" value="AB_hydrolase_fold"/>
</dbReference>
<dbReference type="EMBL" id="NZEX01000143">
    <property type="protein sequence ID" value="MAH64210.1"/>
    <property type="molecule type" value="Genomic_DNA"/>
</dbReference>
<accession>A0A2D6YM20</accession>
<proteinExistence type="predicted"/>
<comment type="caution">
    <text evidence="1">The sequence shown here is derived from an EMBL/GenBank/DDBJ whole genome shotgun (WGS) entry which is preliminary data.</text>
</comment>
<organism evidence="1 2">
    <name type="scientific">SAR324 cluster bacterium</name>
    <dbReference type="NCBI Taxonomy" id="2024889"/>
    <lineage>
        <taxon>Bacteria</taxon>
        <taxon>Deltaproteobacteria</taxon>
        <taxon>SAR324 cluster</taxon>
    </lineage>
</organism>
<sequence length="80" mass="9086">MTWQVALDYSEKFAAIVPVCVGMSYIDLPFMESIRNLPIWAFHVSGEDVVMYHELVWTFDKVNFPGGRAKLLIQNSTTGC</sequence>
<dbReference type="AlphaFoldDB" id="A0A2D6YM20"/>
<gene>
    <name evidence="1" type="ORF">CMN54_12360</name>
</gene>
<name>A0A2D6YM20_9DELT</name>
<evidence type="ECO:0000313" key="1">
    <source>
        <dbReference type="EMBL" id="MAH64210.1"/>
    </source>
</evidence>